<reference evidence="1 2" key="1">
    <citation type="submission" date="2016-12" db="EMBL/GenBank/DDBJ databases">
        <title>The genomes of Aspergillus section Nigri reveals drivers in fungal speciation.</title>
        <authorList>
            <consortium name="DOE Joint Genome Institute"/>
            <person name="Vesth T.C."/>
            <person name="Nybo J."/>
            <person name="Theobald S."/>
            <person name="Brandl J."/>
            <person name="Frisvad J.C."/>
            <person name="Nielsen K.F."/>
            <person name="Lyhne E.K."/>
            <person name="Kogle M.E."/>
            <person name="Kuo A."/>
            <person name="Riley R."/>
            <person name="Clum A."/>
            <person name="Nolan M."/>
            <person name="Lipzen A."/>
            <person name="Salamov A."/>
            <person name="Henrissat B."/>
            <person name="Wiebenga A."/>
            <person name="De Vries R.P."/>
            <person name="Grigoriev I.V."/>
            <person name="Mortensen U.H."/>
            <person name="Andersen M.R."/>
            <person name="Baker S.E."/>
        </authorList>
    </citation>
    <scope>NUCLEOTIDE SEQUENCE [LARGE SCALE GENOMIC DNA]</scope>
    <source>
        <strain evidence="1 2">JOP 1030-1</strain>
    </source>
</reference>
<dbReference type="Proteomes" id="UP000248349">
    <property type="component" value="Unassembled WGS sequence"/>
</dbReference>
<accession>A0A318ZMY2</accession>
<sequence>MSIYLADVRISIPLVDQERCDAKVPTERATRPGKEGEGEVRHDALRTCGFVGSEKGCAREKRRNCGFQVSARSMDATGTYSDQPSFTHVSTCVPSSTALAFDQVPVWCRGMAECEGAEWSARTAEVQTLNAKRKNMHFMRPNKAGVNESPVQR</sequence>
<keyword evidence="2" id="KW-1185">Reference proteome</keyword>
<name>A0A318ZMY2_9EURO</name>
<dbReference type="GeneID" id="37077603"/>
<proteinExistence type="predicted"/>
<evidence type="ECO:0000313" key="1">
    <source>
        <dbReference type="EMBL" id="PYH45260.1"/>
    </source>
</evidence>
<dbReference type="EMBL" id="KZ821232">
    <property type="protein sequence ID" value="PYH45260.1"/>
    <property type="molecule type" value="Genomic_DNA"/>
</dbReference>
<evidence type="ECO:0000313" key="2">
    <source>
        <dbReference type="Proteomes" id="UP000248349"/>
    </source>
</evidence>
<dbReference type="RefSeq" id="XP_025431242.1">
    <property type="nucleotide sequence ID" value="XM_025576374.1"/>
</dbReference>
<dbReference type="AlphaFoldDB" id="A0A318ZMY2"/>
<protein>
    <submittedName>
        <fullName evidence="1">Uncharacterized protein</fullName>
    </submittedName>
</protein>
<gene>
    <name evidence="1" type="ORF">BP01DRAFT_365736</name>
</gene>
<organism evidence="1 2">
    <name type="scientific">Aspergillus saccharolyticus JOP 1030-1</name>
    <dbReference type="NCBI Taxonomy" id="1450539"/>
    <lineage>
        <taxon>Eukaryota</taxon>
        <taxon>Fungi</taxon>
        <taxon>Dikarya</taxon>
        <taxon>Ascomycota</taxon>
        <taxon>Pezizomycotina</taxon>
        <taxon>Eurotiomycetes</taxon>
        <taxon>Eurotiomycetidae</taxon>
        <taxon>Eurotiales</taxon>
        <taxon>Aspergillaceae</taxon>
        <taxon>Aspergillus</taxon>
        <taxon>Aspergillus subgen. Circumdati</taxon>
    </lineage>
</organism>